<name>X1TM21_9ZZZZ</name>
<dbReference type="AlphaFoldDB" id="X1TM21"/>
<comment type="caution">
    <text evidence="1">The sequence shown here is derived from an EMBL/GenBank/DDBJ whole genome shotgun (WGS) entry which is preliminary data.</text>
</comment>
<dbReference type="EMBL" id="BARW01021416">
    <property type="protein sequence ID" value="GAI88605.1"/>
    <property type="molecule type" value="Genomic_DNA"/>
</dbReference>
<accession>X1TM21</accession>
<evidence type="ECO:0000313" key="1">
    <source>
        <dbReference type="EMBL" id="GAI88605.1"/>
    </source>
</evidence>
<reference evidence="1" key="1">
    <citation type="journal article" date="2014" name="Front. Microbiol.">
        <title>High frequency of phylogenetically diverse reductive dehalogenase-homologous genes in deep subseafloor sedimentary metagenomes.</title>
        <authorList>
            <person name="Kawai M."/>
            <person name="Futagami T."/>
            <person name="Toyoda A."/>
            <person name="Takaki Y."/>
            <person name="Nishi S."/>
            <person name="Hori S."/>
            <person name="Arai W."/>
            <person name="Tsubouchi T."/>
            <person name="Morono Y."/>
            <person name="Uchiyama I."/>
            <person name="Ito T."/>
            <person name="Fujiyama A."/>
            <person name="Inagaki F."/>
            <person name="Takami H."/>
        </authorList>
    </citation>
    <scope>NUCLEOTIDE SEQUENCE</scope>
    <source>
        <strain evidence="1">Expedition CK06-06</strain>
    </source>
</reference>
<gene>
    <name evidence="1" type="ORF">S12H4_35973</name>
</gene>
<organism evidence="1">
    <name type="scientific">marine sediment metagenome</name>
    <dbReference type="NCBI Taxonomy" id="412755"/>
    <lineage>
        <taxon>unclassified sequences</taxon>
        <taxon>metagenomes</taxon>
        <taxon>ecological metagenomes</taxon>
    </lineage>
</organism>
<feature type="non-terminal residue" evidence="1">
    <location>
        <position position="1"/>
    </location>
</feature>
<sequence length="40" mass="4405">LDDGEDESADFREQAAVVPKAWAQNSRNRLCEVKIEGLSG</sequence>
<proteinExistence type="predicted"/>
<protein>
    <submittedName>
        <fullName evidence="1">Uncharacterized protein</fullName>
    </submittedName>
</protein>